<accession>A0A3M6TXN5</accession>
<protein>
    <recommendedName>
        <fullName evidence="7">G-protein coupled receptors family 1 profile domain-containing protein</fullName>
    </recommendedName>
</protein>
<dbReference type="CDD" id="cd00637">
    <property type="entry name" value="7tm_classA_rhodopsin-like"/>
    <property type="match status" value="1"/>
</dbReference>
<evidence type="ECO:0000256" key="4">
    <source>
        <dbReference type="ARBA" id="ARBA00022989"/>
    </source>
</evidence>
<dbReference type="Gene3D" id="1.20.1070.10">
    <property type="entry name" value="Rhodopsin 7-helix transmembrane proteins"/>
    <property type="match status" value="1"/>
</dbReference>
<reference evidence="8 9" key="1">
    <citation type="journal article" date="2018" name="Sci. Rep.">
        <title>Comparative analysis of the Pocillopora damicornis genome highlights role of immune system in coral evolution.</title>
        <authorList>
            <person name="Cunning R."/>
            <person name="Bay R.A."/>
            <person name="Gillette P."/>
            <person name="Baker A.C."/>
            <person name="Traylor-Knowles N."/>
        </authorList>
    </citation>
    <scope>NUCLEOTIDE SEQUENCE [LARGE SCALE GENOMIC DNA]</scope>
    <source>
        <strain evidence="8">RSMAS</strain>
        <tissue evidence="8">Whole animal</tissue>
    </source>
</reference>
<dbReference type="GO" id="GO:0005886">
    <property type="term" value="C:plasma membrane"/>
    <property type="evidence" value="ECO:0007669"/>
    <property type="project" value="UniProtKB-SubCell"/>
</dbReference>
<evidence type="ECO:0000256" key="1">
    <source>
        <dbReference type="ARBA" id="ARBA00004651"/>
    </source>
</evidence>
<organism evidence="8 9">
    <name type="scientific">Pocillopora damicornis</name>
    <name type="common">Cauliflower coral</name>
    <name type="synonym">Millepora damicornis</name>
    <dbReference type="NCBI Taxonomy" id="46731"/>
    <lineage>
        <taxon>Eukaryota</taxon>
        <taxon>Metazoa</taxon>
        <taxon>Cnidaria</taxon>
        <taxon>Anthozoa</taxon>
        <taxon>Hexacorallia</taxon>
        <taxon>Scleractinia</taxon>
        <taxon>Astrocoeniina</taxon>
        <taxon>Pocilloporidae</taxon>
        <taxon>Pocillopora</taxon>
    </lineage>
</organism>
<dbReference type="PRINTS" id="PR00237">
    <property type="entry name" value="GPCRRHODOPSN"/>
</dbReference>
<dbReference type="PANTHER" id="PTHR22750">
    <property type="entry name" value="G-PROTEIN COUPLED RECEPTOR"/>
    <property type="match status" value="1"/>
</dbReference>
<dbReference type="Pfam" id="PF00001">
    <property type="entry name" value="7tm_1"/>
    <property type="match status" value="2"/>
</dbReference>
<keyword evidence="2" id="KW-1003">Cell membrane</keyword>
<dbReference type="Proteomes" id="UP000275408">
    <property type="component" value="Unassembled WGS sequence"/>
</dbReference>
<keyword evidence="4 6" id="KW-1133">Transmembrane helix</keyword>
<proteinExistence type="predicted"/>
<dbReference type="GO" id="GO:0004930">
    <property type="term" value="F:G protein-coupled receptor activity"/>
    <property type="evidence" value="ECO:0007669"/>
    <property type="project" value="InterPro"/>
</dbReference>
<feature type="transmembrane region" description="Helical" evidence="6">
    <location>
        <begin position="178"/>
        <end position="201"/>
    </location>
</feature>
<dbReference type="InterPro" id="IPR017452">
    <property type="entry name" value="GPCR_Rhodpsn_7TM"/>
</dbReference>
<evidence type="ECO:0000256" key="3">
    <source>
        <dbReference type="ARBA" id="ARBA00022692"/>
    </source>
</evidence>
<sequence>MEGFAMGKNFTRELTLNITSTALSALGKQRHVFIPVLNIVLSITATLGNVLILVALRKVSSLHPPTKLLFRCLAFTDLCVGLISQPLYAVAVMPRSTKMNRDLLSYFILGNYVSSYILCGVSALTSTAISLDRLLALLLGLRYRQVVTLKRVRVVLLCLWSVSVFGGSMYLWSIRVTWIVVAFFLILCLLTSIFSYIKIYIKLLEHQTRVRDSVNHGLPNGGGIPLNDMTRYKKTVSSISWVQLAQIFCYAPYGIESILWIQGVTSEGAVSWLSTATLVYLNSSLNPILYCWKMREVRQAAKDTVKQLCYFLN</sequence>
<keyword evidence="3 6" id="KW-0812">Transmembrane</keyword>
<feature type="domain" description="G-protein coupled receptors family 1 profile" evidence="7">
    <location>
        <begin position="48"/>
        <end position="290"/>
    </location>
</feature>
<feature type="transmembrane region" description="Helical" evidence="6">
    <location>
        <begin position="103"/>
        <end position="131"/>
    </location>
</feature>
<evidence type="ECO:0000313" key="8">
    <source>
        <dbReference type="EMBL" id="RMX46213.1"/>
    </source>
</evidence>
<name>A0A3M6TXN5_POCDA</name>
<evidence type="ECO:0000259" key="7">
    <source>
        <dbReference type="PROSITE" id="PS50262"/>
    </source>
</evidence>
<dbReference type="SUPFAM" id="SSF81321">
    <property type="entry name" value="Family A G protein-coupled receptor-like"/>
    <property type="match status" value="1"/>
</dbReference>
<dbReference type="AlphaFoldDB" id="A0A3M6TXN5"/>
<evidence type="ECO:0000256" key="5">
    <source>
        <dbReference type="ARBA" id="ARBA00023136"/>
    </source>
</evidence>
<evidence type="ECO:0000256" key="2">
    <source>
        <dbReference type="ARBA" id="ARBA00022475"/>
    </source>
</evidence>
<evidence type="ECO:0000256" key="6">
    <source>
        <dbReference type="SAM" id="Phobius"/>
    </source>
</evidence>
<dbReference type="OrthoDB" id="5964592at2759"/>
<evidence type="ECO:0000313" key="9">
    <source>
        <dbReference type="Proteomes" id="UP000275408"/>
    </source>
</evidence>
<gene>
    <name evidence="8" type="ORF">pdam_00022548</name>
</gene>
<keyword evidence="5 6" id="KW-0472">Membrane</keyword>
<comment type="subcellular location">
    <subcellularLocation>
        <location evidence="1">Cell membrane</location>
        <topology evidence="1">Multi-pass membrane protein</topology>
    </subcellularLocation>
</comment>
<dbReference type="InterPro" id="IPR000276">
    <property type="entry name" value="GPCR_Rhodpsn"/>
</dbReference>
<feature type="transmembrane region" description="Helical" evidence="6">
    <location>
        <begin position="152"/>
        <end position="172"/>
    </location>
</feature>
<comment type="caution">
    <text evidence="8">The sequence shown here is derived from an EMBL/GenBank/DDBJ whole genome shotgun (WGS) entry which is preliminary data.</text>
</comment>
<dbReference type="PROSITE" id="PS50262">
    <property type="entry name" value="G_PROTEIN_RECEP_F1_2"/>
    <property type="match status" value="1"/>
</dbReference>
<dbReference type="EMBL" id="RCHS01002711">
    <property type="protein sequence ID" value="RMX46213.1"/>
    <property type="molecule type" value="Genomic_DNA"/>
</dbReference>
<feature type="transmembrane region" description="Helical" evidence="6">
    <location>
        <begin position="32"/>
        <end position="56"/>
    </location>
</feature>
<keyword evidence="9" id="KW-1185">Reference proteome</keyword>
<feature type="transmembrane region" description="Helical" evidence="6">
    <location>
        <begin position="68"/>
        <end position="91"/>
    </location>
</feature>